<dbReference type="Proteomes" id="UP000254978">
    <property type="component" value="Unassembled WGS sequence"/>
</dbReference>
<evidence type="ECO:0000313" key="3">
    <source>
        <dbReference type="Proteomes" id="UP000254978"/>
    </source>
</evidence>
<accession>A0A378TMI3</accession>
<feature type="chain" id="PRO_5038349026" description="Lipoprotein" evidence="1">
    <location>
        <begin position="20"/>
        <end position="182"/>
    </location>
</feature>
<organism evidence="2 3">
    <name type="scientific">Mycolicibacterium tokaiense</name>
    <dbReference type="NCBI Taxonomy" id="39695"/>
    <lineage>
        <taxon>Bacteria</taxon>
        <taxon>Bacillati</taxon>
        <taxon>Actinomycetota</taxon>
        <taxon>Actinomycetes</taxon>
        <taxon>Mycobacteriales</taxon>
        <taxon>Mycobacteriaceae</taxon>
        <taxon>Mycolicibacterium</taxon>
    </lineage>
</organism>
<gene>
    <name evidence="2" type="ORF">NCTC10821_05332</name>
</gene>
<keyword evidence="3" id="KW-1185">Reference proteome</keyword>
<protein>
    <recommendedName>
        <fullName evidence="4">Lipoprotein</fullName>
    </recommendedName>
</protein>
<sequence length="182" mass="18535">MLIGRLRVALGMAAVMLMAAIGCSSITDGTPTVDASDAPAYRTSVSESLSASAATSSARESERQGSLTVEAVHTACETMSTTSADAIDALNVYVDSMNAGGDGIATEGAAGEALNRSADVVLADIDDTLPPELRDALNAWVDAARATATAVLTRVPAGEFNDAVTGLNDSRSNALNLCDGFY</sequence>
<dbReference type="PROSITE" id="PS51257">
    <property type="entry name" value="PROKAR_LIPOPROTEIN"/>
    <property type="match status" value="1"/>
</dbReference>
<evidence type="ECO:0008006" key="4">
    <source>
        <dbReference type="Google" id="ProtNLM"/>
    </source>
</evidence>
<dbReference type="EMBL" id="UGQT01000001">
    <property type="protein sequence ID" value="STZ61774.1"/>
    <property type="molecule type" value="Genomic_DNA"/>
</dbReference>
<evidence type="ECO:0000256" key="1">
    <source>
        <dbReference type="SAM" id="SignalP"/>
    </source>
</evidence>
<name>A0A378TMI3_9MYCO</name>
<proteinExistence type="predicted"/>
<evidence type="ECO:0000313" key="2">
    <source>
        <dbReference type="EMBL" id="STZ61774.1"/>
    </source>
</evidence>
<reference evidence="2 3" key="1">
    <citation type="submission" date="2018-06" db="EMBL/GenBank/DDBJ databases">
        <authorList>
            <consortium name="Pathogen Informatics"/>
            <person name="Doyle S."/>
        </authorList>
    </citation>
    <scope>NUCLEOTIDE SEQUENCE [LARGE SCALE GENOMIC DNA]</scope>
    <source>
        <strain evidence="2 3">NCTC10821</strain>
    </source>
</reference>
<dbReference type="RefSeq" id="WP_232068035.1">
    <property type="nucleotide sequence ID" value="NZ_AP022600.1"/>
</dbReference>
<keyword evidence="1" id="KW-0732">Signal</keyword>
<feature type="signal peptide" evidence="1">
    <location>
        <begin position="1"/>
        <end position="19"/>
    </location>
</feature>
<dbReference type="AlphaFoldDB" id="A0A378TMI3"/>